<protein>
    <submittedName>
        <fullName evidence="2">Uncharacterized protein</fullName>
    </submittedName>
</protein>
<accession>A0AC34Q6G5</accession>
<evidence type="ECO:0000313" key="1">
    <source>
        <dbReference type="Proteomes" id="UP000887576"/>
    </source>
</evidence>
<proteinExistence type="predicted"/>
<sequence length="188" mass="22074">MFFRSVFFLTLIFFTNAYIFKCVGDCECDTDDETIHCHNKADREVLQLPEKRLRGFHYIGMTNNDIRVLPSEEMLLEKFPELQAVDVEGNINFDCSTLPHYTKVQVLSDCDKKPDEIMSINVYDVKPADEDCDSSCQLKRHYDSLHAYVIKLWEMLKEKFEVINKTQLVTDIRQWFAEIMANLRNNNA</sequence>
<organism evidence="1 2">
    <name type="scientific">Panagrolaimus sp. JU765</name>
    <dbReference type="NCBI Taxonomy" id="591449"/>
    <lineage>
        <taxon>Eukaryota</taxon>
        <taxon>Metazoa</taxon>
        <taxon>Ecdysozoa</taxon>
        <taxon>Nematoda</taxon>
        <taxon>Chromadorea</taxon>
        <taxon>Rhabditida</taxon>
        <taxon>Tylenchina</taxon>
        <taxon>Panagrolaimomorpha</taxon>
        <taxon>Panagrolaimoidea</taxon>
        <taxon>Panagrolaimidae</taxon>
        <taxon>Panagrolaimus</taxon>
    </lineage>
</organism>
<reference evidence="2" key="1">
    <citation type="submission" date="2022-11" db="UniProtKB">
        <authorList>
            <consortium name="WormBaseParasite"/>
        </authorList>
    </citation>
    <scope>IDENTIFICATION</scope>
</reference>
<dbReference type="WBParaSite" id="JU765_v2.g13363.t1">
    <property type="protein sequence ID" value="JU765_v2.g13363.t1"/>
    <property type="gene ID" value="JU765_v2.g13363"/>
</dbReference>
<dbReference type="Proteomes" id="UP000887576">
    <property type="component" value="Unplaced"/>
</dbReference>
<evidence type="ECO:0000313" key="2">
    <source>
        <dbReference type="WBParaSite" id="JU765_v2.g13363.t1"/>
    </source>
</evidence>
<name>A0AC34Q6G5_9BILA</name>